<evidence type="ECO:0000313" key="16">
    <source>
        <dbReference type="Proteomes" id="UP000219422"/>
    </source>
</evidence>
<keyword evidence="7 9" id="KW-0472">Membrane</keyword>
<keyword evidence="4 9" id="KW-0812">Transmembrane</keyword>
<dbReference type="KEGG" id="sya:A6768_12815"/>
<feature type="signal peptide" evidence="12">
    <location>
        <begin position="1"/>
        <end position="20"/>
    </location>
</feature>
<evidence type="ECO:0000256" key="2">
    <source>
        <dbReference type="ARBA" id="ARBA00022448"/>
    </source>
</evidence>
<keyword evidence="2 9" id="KW-0813">Transport</keyword>
<evidence type="ECO:0000256" key="1">
    <source>
        <dbReference type="ARBA" id="ARBA00004571"/>
    </source>
</evidence>
<evidence type="ECO:0000256" key="4">
    <source>
        <dbReference type="ARBA" id="ARBA00022692"/>
    </source>
</evidence>
<reference evidence="15 16" key="1">
    <citation type="submission" date="2017-10" db="EMBL/GenBank/DDBJ databases">
        <title>Sphingobium yanoikuyae S72.</title>
        <authorList>
            <person name="Sanchez E."/>
            <person name="Bustos P."/>
            <person name="Mendoza P."/>
            <person name="Guo X."/>
            <person name="Mendoza A."/>
        </authorList>
    </citation>
    <scope>NUCLEOTIDE SEQUENCE [LARGE SCALE GENOMIC DNA]</scope>
    <source>
        <strain evidence="15 16">S72</strain>
    </source>
</reference>
<dbReference type="SUPFAM" id="SSF56935">
    <property type="entry name" value="Porins"/>
    <property type="match status" value="1"/>
</dbReference>
<gene>
    <name evidence="15" type="ORF">A6768_12815</name>
</gene>
<feature type="domain" description="TonB-dependent receptor plug" evidence="14">
    <location>
        <begin position="53"/>
        <end position="157"/>
    </location>
</feature>
<keyword evidence="8 9" id="KW-0998">Cell outer membrane</keyword>
<keyword evidence="6 11" id="KW-0798">TonB box</keyword>
<evidence type="ECO:0000256" key="8">
    <source>
        <dbReference type="ARBA" id="ARBA00023237"/>
    </source>
</evidence>
<feature type="chain" id="PRO_5012425878" evidence="12">
    <location>
        <begin position="21"/>
        <end position="952"/>
    </location>
</feature>
<proteinExistence type="inferred from homology"/>
<dbReference type="PANTHER" id="PTHR40980">
    <property type="entry name" value="PLUG DOMAIN-CONTAINING PROTEIN"/>
    <property type="match status" value="1"/>
</dbReference>
<keyword evidence="5 12" id="KW-0732">Signal</keyword>
<dbReference type="CDD" id="cd01347">
    <property type="entry name" value="ligand_gated_channel"/>
    <property type="match status" value="1"/>
</dbReference>
<dbReference type="GO" id="GO:0009279">
    <property type="term" value="C:cell outer membrane"/>
    <property type="evidence" value="ECO:0007669"/>
    <property type="project" value="UniProtKB-SubCell"/>
</dbReference>
<evidence type="ECO:0000259" key="13">
    <source>
        <dbReference type="Pfam" id="PF00593"/>
    </source>
</evidence>
<dbReference type="Gene3D" id="2.170.130.10">
    <property type="entry name" value="TonB-dependent receptor, plug domain"/>
    <property type="match status" value="1"/>
</dbReference>
<dbReference type="Proteomes" id="UP000219422">
    <property type="component" value="Chromosome"/>
</dbReference>
<dbReference type="InterPro" id="IPR010917">
    <property type="entry name" value="TonB_rcpt_CS"/>
</dbReference>
<dbReference type="PROSITE" id="PS01156">
    <property type="entry name" value="TONB_DEPENDENT_REC_2"/>
    <property type="match status" value="1"/>
</dbReference>
<evidence type="ECO:0000313" key="15">
    <source>
        <dbReference type="EMBL" id="ATI83301.1"/>
    </source>
</evidence>
<evidence type="ECO:0000256" key="6">
    <source>
        <dbReference type="ARBA" id="ARBA00023077"/>
    </source>
</evidence>
<dbReference type="InterPro" id="IPR012910">
    <property type="entry name" value="Plug_dom"/>
</dbReference>
<protein>
    <submittedName>
        <fullName evidence="15">TonB-dependent receptor</fullName>
    </submittedName>
</protein>
<dbReference type="Pfam" id="PF00593">
    <property type="entry name" value="TonB_dep_Rec_b-barrel"/>
    <property type="match status" value="1"/>
</dbReference>
<organism evidence="15 16">
    <name type="scientific">Sphingobium yanoikuyae</name>
    <name type="common">Sphingomonas yanoikuyae</name>
    <dbReference type="NCBI Taxonomy" id="13690"/>
    <lineage>
        <taxon>Bacteria</taxon>
        <taxon>Pseudomonadati</taxon>
        <taxon>Pseudomonadota</taxon>
        <taxon>Alphaproteobacteria</taxon>
        <taxon>Sphingomonadales</taxon>
        <taxon>Sphingomonadaceae</taxon>
        <taxon>Sphingobium</taxon>
    </lineage>
</organism>
<feature type="short sequence motif" description="TonB C-terminal box" evidence="10">
    <location>
        <begin position="935"/>
        <end position="952"/>
    </location>
</feature>
<evidence type="ECO:0000256" key="10">
    <source>
        <dbReference type="PROSITE-ProRule" id="PRU10144"/>
    </source>
</evidence>
<evidence type="ECO:0000256" key="9">
    <source>
        <dbReference type="PROSITE-ProRule" id="PRU01360"/>
    </source>
</evidence>
<dbReference type="InterPro" id="IPR036942">
    <property type="entry name" value="Beta-barrel_TonB_sf"/>
</dbReference>
<dbReference type="Pfam" id="PF07715">
    <property type="entry name" value="Plug"/>
    <property type="match status" value="1"/>
</dbReference>
<dbReference type="InterPro" id="IPR039426">
    <property type="entry name" value="TonB-dep_rcpt-like"/>
</dbReference>
<dbReference type="InterPro" id="IPR000531">
    <property type="entry name" value="Beta-barrel_TonB"/>
</dbReference>
<feature type="domain" description="TonB-dependent receptor-like beta-barrel" evidence="13">
    <location>
        <begin position="433"/>
        <end position="919"/>
    </location>
</feature>
<dbReference type="AlphaFoldDB" id="A0A291N7R9"/>
<dbReference type="EMBL" id="CP023741">
    <property type="protein sequence ID" value="ATI83301.1"/>
    <property type="molecule type" value="Genomic_DNA"/>
</dbReference>
<dbReference type="Gene3D" id="2.40.170.20">
    <property type="entry name" value="TonB-dependent receptor, beta-barrel domain"/>
    <property type="match status" value="2"/>
</dbReference>
<name>A0A291N7R9_SPHYA</name>
<evidence type="ECO:0000256" key="12">
    <source>
        <dbReference type="SAM" id="SignalP"/>
    </source>
</evidence>
<dbReference type="PANTHER" id="PTHR40980:SF3">
    <property type="entry name" value="TONB-DEPENDENT RECEPTOR-LIKE BETA-BARREL DOMAIN-CONTAINING PROTEIN"/>
    <property type="match status" value="1"/>
</dbReference>
<comment type="similarity">
    <text evidence="9 11">Belongs to the TonB-dependent receptor family.</text>
</comment>
<evidence type="ECO:0000256" key="11">
    <source>
        <dbReference type="RuleBase" id="RU003357"/>
    </source>
</evidence>
<evidence type="ECO:0000256" key="5">
    <source>
        <dbReference type="ARBA" id="ARBA00022729"/>
    </source>
</evidence>
<keyword evidence="15" id="KW-0675">Receptor</keyword>
<dbReference type="NCBIfam" id="TIGR01782">
    <property type="entry name" value="TonB-Xanth-Caul"/>
    <property type="match status" value="1"/>
</dbReference>
<evidence type="ECO:0000256" key="3">
    <source>
        <dbReference type="ARBA" id="ARBA00022452"/>
    </source>
</evidence>
<comment type="subcellular location">
    <subcellularLocation>
        <location evidence="1 9">Cell outer membrane</location>
        <topology evidence="1 9">Multi-pass membrane protein</topology>
    </subcellularLocation>
</comment>
<evidence type="ECO:0000259" key="14">
    <source>
        <dbReference type="Pfam" id="PF07715"/>
    </source>
</evidence>
<sequence>MKLATTASLLAMAFASPAIAQDTEQTAITSPASESDIIVTGIRGSLQRNLDIKRSSAGVVDVISSEDIGKFPDSNVAASLQRLPGVSINRSGSRGEPDGITVRGFGGDFNETLIDGRRISTATGGRSVDFSSVGADFVGQLAVLKTPDVSLSSSSIGATVNISYPKPFDSPGTRVALSASGSIQDDAGKVVPTVGALFSKTFADDRLGILVDGIYTRRDTQVNRVYVSGWQGGLFAPCQLAGSNASSCSPSDDVAAAPSDRKSVVGWYGQQYGADQRYTKDERIDGRIALQWAPSDDIVLTLDDNYSRQKIVTDISGFGVWFNQGSMRNVEQDENGTAIDFVQQGSPTDFTAGTDTRVLETNQIGLNLKWDVTSNLKIEADGSYSKSRQNPGGEISSENGDIGYGGLLGTANGIRVSGSSSKALPELTAYGPNGDASRWLDQTILGSHVTVRQQQLNSDEIKQVRLGATWEQDNLTIKVGGRYMEDRFKLQNSSTFTNNFWQAYAGYGGPSGQGSGVLIPSSLYKGVISTKNFIPGFSGSLPPGLLVYDAREYQRYLESLGNPQAQNIPGYNYGCCGTDFTGKFDLLLDPGSVQDVREKTWSAYVRVNFEADVAGMPFHFNAGAREEITKLVSSGIGRLPTSITGSTADPTLLTVAFGDSQPISTRSSYSYLLPSLDMKLEITDKLHLRFDASRTLTRPALNTLTPVLNVGVGQRVGALTATGGNPNLKPYLADNFDLAAEWYYQRNSYASVNFFIKDVSNFVVAGTQRQTINDVIDPSTGTAAVFTVSQRVNGPSATIKGVELAWQHVFGDTGFGFNANATFVKTNKPYDEDDLSQSGFAVTGLANSANLVAFYDKNGFQFRTAVNWRDKYLREFGQAQNNSAFGAEPTFVNSSIQVDLSTSYQINDRISIFGEALNVTNETISTHGRFSNQLLDVYAYGRRFTAGARYRF</sequence>
<keyword evidence="3 9" id="KW-1134">Transmembrane beta strand</keyword>
<dbReference type="PROSITE" id="PS52016">
    <property type="entry name" value="TONB_DEPENDENT_REC_3"/>
    <property type="match status" value="1"/>
</dbReference>
<dbReference type="InterPro" id="IPR037066">
    <property type="entry name" value="Plug_dom_sf"/>
</dbReference>
<evidence type="ECO:0000256" key="7">
    <source>
        <dbReference type="ARBA" id="ARBA00023136"/>
    </source>
</evidence>
<accession>A0A291N7R9</accession>
<dbReference type="InterPro" id="IPR010104">
    <property type="entry name" value="TonB_rcpt_bac"/>
</dbReference>